<organism evidence="5 6">
    <name type="scientific">Nonlabens ulvanivorans</name>
    <name type="common">Persicivirga ulvanivorans</name>
    <dbReference type="NCBI Taxonomy" id="906888"/>
    <lineage>
        <taxon>Bacteria</taxon>
        <taxon>Pseudomonadati</taxon>
        <taxon>Bacteroidota</taxon>
        <taxon>Flavobacteriia</taxon>
        <taxon>Flavobacteriales</taxon>
        <taxon>Flavobacteriaceae</taxon>
        <taxon>Nonlabens</taxon>
    </lineage>
</organism>
<dbReference type="SMART" id="SM00382">
    <property type="entry name" value="AAA"/>
    <property type="match status" value="1"/>
</dbReference>
<dbReference type="GO" id="GO:0016887">
    <property type="term" value="F:ATP hydrolysis activity"/>
    <property type="evidence" value="ECO:0007669"/>
    <property type="project" value="InterPro"/>
</dbReference>
<dbReference type="Pfam" id="PF00005">
    <property type="entry name" value="ABC_tran"/>
    <property type="match status" value="1"/>
</dbReference>
<dbReference type="InterPro" id="IPR003439">
    <property type="entry name" value="ABC_transporter-like_ATP-bd"/>
</dbReference>
<keyword evidence="3 5" id="KW-0067">ATP-binding</keyword>
<keyword evidence="2" id="KW-0547">Nucleotide-binding</keyword>
<keyword evidence="1" id="KW-0813">Transport</keyword>
<evidence type="ECO:0000313" key="6">
    <source>
        <dbReference type="Proteomes" id="UP000029647"/>
    </source>
</evidence>
<evidence type="ECO:0000256" key="3">
    <source>
        <dbReference type="ARBA" id="ARBA00022840"/>
    </source>
</evidence>
<dbReference type="InterPro" id="IPR027417">
    <property type="entry name" value="P-loop_NTPase"/>
</dbReference>
<dbReference type="SUPFAM" id="SSF52540">
    <property type="entry name" value="P-loop containing nucleoside triphosphate hydrolases"/>
    <property type="match status" value="1"/>
</dbReference>
<accession>A0A090WA22</accession>
<gene>
    <name evidence="5" type="ORF">JCM19275_2712</name>
</gene>
<evidence type="ECO:0000256" key="2">
    <source>
        <dbReference type="ARBA" id="ARBA00022741"/>
    </source>
</evidence>
<evidence type="ECO:0000256" key="1">
    <source>
        <dbReference type="ARBA" id="ARBA00022448"/>
    </source>
</evidence>
<dbReference type="AlphaFoldDB" id="A0A090WA22"/>
<dbReference type="PROSITE" id="PS50893">
    <property type="entry name" value="ABC_TRANSPORTER_2"/>
    <property type="match status" value="1"/>
</dbReference>
<dbReference type="InterPro" id="IPR003593">
    <property type="entry name" value="AAA+_ATPase"/>
</dbReference>
<dbReference type="PANTHER" id="PTHR42781">
    <property type="entry name" value="SPERMIDINE/PUTRESCINE IMPORT ATP-BINDING PROTEIN POTA"/>
    <property type="match status" value="1"/>
</dbReference>
<dbReference type="InterPro" id="IPR017871">
    <property type="entry name" value="ABC_transporter-like_CS"/>
</dbReference>
<dbReference type="GO" id="GO:0005524">
    <property type="term" value="F:ATP binding"/>
    <property type="evidence" value="ECO:0007669"/>
    <property type="project" value="UniProtKB-KW"/>
</dbReference>
<evidence type="ECO:0000259" key="4">
    <source>
        <dbReference type="PROSITE" id="PS50893"/>
    </source>
</evidence>
<proteinExistence type="predicted"/>
<comment type="caution">
    <text evidence="5">The sequence shown here is derived from an EMBL/GenBank/DDBJ whole genome shotgun (WGS) entry which is preliminary data.</text>
</comment>
<feature type="domain" description="ABC transporter" evidence="4">
    <location>
        <begin position="14"/>
        <end position="245"/>
    </location>
</feature>
<evidence type="ECO:0000313" key="5">
    <source>
        <dbReference type="EMBL" id="GAL73865.1"/>
    </source>
</evidence>
<dbReference type="PANTHER" id="PTHR42781:SF4">
    <property type="entry name" value="SPERMIDINE_PUTRESCINE IMPORT ATP-BINDING PROTEIN POTA"/>
    <property type="match status" value="1"/>
</dbReference>
<dbReference type="Proteomes" id="UP000029647">
    <property type="component" value="Unassembled WGS sequence"/>
</dbReference>
<dbReference type="InterPro" id="IPR050093">
    <property type="entry name" value="ABC_SmlMolc_Importer"/>
</dbReference>
<dbReference type="PROSITE" id="PS00211">
    <property type="entry name" value="ABC_TRANSPORTER_1"/>
    <property type="match status" value="1"/>
</dbReference>
<dbReference type="Gene3D" id="3.40.50.300">
    <property type="entry name" value="P-loop containing nucleotide triphosphate hydrolases"/>
    <property type="match status" value="1"/>
</dbReference>
<sequence length="322" mass="36555">MGFLVSSKYLCSMLHLKDVQFSYPQGKALHHINLKIEQGTNVALIGESGCGKSTLLNLIYGLLQEESGEITFEGKILDGADFHLVPGHPMMKYVPQEFDLMPFTTVFENVGEHLSIQIDDRVTRITDLLHIVDMSDFKDRKVKTLSGGQKQRVAIAKALAQQPKVLLLDEPFSNIDNFRKNDLRRSLFSYLRKENITCLIATHDKDDVLPFTHETVIMRNGQVIDHRKTIDCYQKPLNKYGASLFNEVNIIPVGWFNNTKEIICYPEQLIVNEKGVDAIVKSAYFKGVDYLIQVTCQDETLLFNSFEKLDPGQKVKLALKSN</sequence>
<protein>
    <submittedName>
        <fullName evidence="5">ABC transporter ATP-binding protein</fullName>
    </submittedName>
</protein>
<name>A0A090WA22_NONUL</name>
<reference evidence="5 6" key="1">
    <citation type="journal article" date="2014" name="Genome Announc.">
        <title>Draft Genome Sequences of Marine Flavobacterium Nonlabens Strains NR17, NR24, NR27, NR32, NR33, and Ara13.</title>
        <authorList>
            <person name="Nakanishi M."/>
            <person name="Meirelles P."/>
            <person name="Suzuki R."/>
            <person name="Takatani N."/>
            <person name="Mino S."/>
            <person name="Suda W."/>
            <person name="Oshima K."/>
            <person name="Hattori M."/>
            <person name="Ohkuma M."/>
            <person name="Hosokawa M."/>
            <person name="Miyashita K."/>
            <person name="Thompson F.L."/>
            <person name="Niwa A."/>
            <person name="Sawabe T."/>
            <person name="Sawabe T."/>
        </authorList>
    </citation>
    <scope>NUCLEOTIDE SEQUENCE [LARGE SCALE GENOMIC DNA]</scope>
    <source>
        <strain evidence="6">JCM19275</strain>
    </source>
</reference>
<dbReference type="EMBL" id="BBNT01000001">
    <property type="protein sequence ID" value="GAL73865.1"/>
    <property type="molecule type" value="Genomic_DNA"/>
</dbReference>